<dbReference type="OrthoDB" id="3327at2157"/>
<dbReference type="PANTHER" id="PTHR30619:SF1">
    <property type="entry name" value="RECOMBINATION PROTEIN 2"/>
    <property type="match status" value="1"/>
</dbReference>
<proteinExistence type="predicted"/>
<dbReference type="RefSeq" id="WP_071933112.1">
    <property type="nucleotide sequence ID" value="NZ_CP016804.1"/>
</dbReference>
<feature type="region of interest" description="Disordered" evidence="1">
    <location>
        <begin position="22"/>
        <end position="51"/>
    </location>
</feature>
<evidence type="ECO:0000313" key="3">
    <source>
        <dbReference type="EMBL" id="APE95686.1"/>
    </source>
</evidence>
<evidence type="ECO:0000313" key="4">
    <source>
        <dbReference type="Proteomes" id="UP000186165"/>
    </source>
</evidence>
<dbReference type="SUPFAM" id="SSF56281">
    <property type="entry name" value="Metallo-hydrolase/oxidoreductase"/>
    <property type="match status" value="1"/>
</dbReference>
<dbReference type="SMART" id="SM00849">
    <property type="entry name" value="Lactamase_B"/>
    <property type="match status" value="1"/>
</dbReference>
<name>A0A1J1AC24_9EURY</name>
<accession>A0A1J1AC24</accession>
<dbReference type="PANTHER" id="PTHR30619">
    <property type="entry name" value="DNA INTERNALIZATION/COMPETENCE PROTEIN COMEC/REC2"/>
    <property type="match status" value="1"/>
</dbReference>
<dbReference type="InterPro" id="IPR001322">
    <property type="entry name" value="Lamin_tail_dom"/>
</dbReference>
<feature type="region of interest" description="Disordered" evidence="1">
    <location>
        <begin position="351"/>
        <end position="372"/>
    </location>
</feature>
<feature type="domain" description="LTD" evidence="2">
    <location>
        <begin position="359"/>
        <end position="482"/>
    </location>
</feature>
<dbReference type="Gene3D" id="3.60.15.10">
    <property type="entry name" value="Ribonuclease Z/Hydroxyacylglutathione hydrolase-like"/>
    <property type="match status" value="1"/>
</dbReference>
<dbReference type="EMBL" id="CP016804">
    <property type="protein sequence ID" value="APE95686.1"/>
    <property type="molecule type" value="Genomic_DNA"/>
</dbReference>
<evidence type="ECO:0000256" key="1">
    <source>
        <dbReference type="SAM" id="MobiDB-lite"/>
    </source>
</evidence>
<dbReference type="GeneID" id="30417764"/>
<dbReference type="PROSITE" id="PS51841">
    <property type="entry name" value="LTD"/>
    <property type="match status" value="1"/>
</dbReference>
<dbReference type="InterPro" id="IPR036866">
    <property type="entry name" value="RibonucZ/Hydroxyglut_hydro"/>
</dbReference>
<dbReference type="InterPro" id="IPR052159">
    <property type="entry name" value="Competence_DNA_uptake"/>
</dbReference>
<dbReference type="InterPro" id="IPR035681">
    <property type="entry name" value="ComA-like_MBL"/>
</dbReference>
<keyword evidence="4" id="KW-1185">Reference proteome</keyword>
<dbReference type="PROSITE" id="PS51257">
    <property type="entry name" value="PROKAR_LIPOPROTEIN"/>
    <property type="match status" value="1"/>
</dbReference>
<dbReference type="InterPro" id="IPR036415">
    <property type="entry name" value="Lamin_tail_dom_sf"/>
</dbReference>
<dbReference type="CDD" id="cd07731">
    <property type="entry name" value="ComA-like_MBL-fold"/>
    <property type="match status" value="1"/>
</dbReference>
<feature type="compositionally biased region" description="Low complexity" evidence="1">
    <location>
        <begin position="359"/>
        <end position="372"/>
    </location>
</feature>
<organism evidence="3 4">
    <name type="scientific">Halodesulfurarchaeum formicicum</name>
    <dbReference type="NCBI Taxonomy" id="1873524"/>
    <lineage>
        <taxon>Archaea</taxon>
        <taxon>Methanobacteriati</taxon>
        <taxon>Methanobacteriota</taxon>
        <taxon>Stenosarchaea group</taxon>
        <taxon>Halobacteria</taxon>
        <taxon>Halobacteriales</taxon>
        <taxon>Halobacteriaceae</taxon>
        <taxon>Halodesulfurarchaeum</taxon>
    </lineage>
</organism>
<feature type="compositionally biased region" description="Low complexity" evidence="1">
    <location>
        <begin position="22"/>
        <end position="47"/>
    </location>
</feature>
<dbReference type="KEGG" id="hhsr:HSR6_1239"/>
<dbReference type="Pfam" id="PF00932">
    <property type="entry name" value="LTD"/>
    <property type="match status" value="1"/>
</dbReference>
<dbReference type="Proteomes" id="UP000186165">
    <property type="component" value="Chromosome"/>
</dbReference>
<protein>
    <submittedName>
        <fullName evidence="3">Competence protein</fullName>
    </submittedName>
</protein>
<evidence type="ECO:0000259" key="2">
    <source>
        <dbReference type="PROSITE" id="PS51841"/>
    </source>
</evidence>
<dbReference type="Pfam" id="PF00753">
    <property type="entry name" value="Lactamase_B"/>
    <property type="match status" value="1"/>
</dbReference>
<dbReference type="AlphaFoldDB" id="A0A1J1AC24"/>
<dbReference type="Gene3D" id="2.60.40.1260">
    <property type="entry name" value="Lamin Tail domain"/>
    <property type="match status" value="1"/>
</dbReference>
<dbReference type="InterPro" id="IPR001279">
    <property type="entry name" value="Metallo-B-lactamas"/>
</dbReference>
<dbReference type="SUPFAM" id="SSF74853">
    <property type="entry name" value="Lamin A/C globular tail domain"/>
    <property type="match status" value="1"/>
</dbReference>
<reference evidence="4" key="1">
    <citation type="submission" date="2016-08" db="EMBL/GenBank/DDBJ databases">
        <title>Discovery of first anaerobic lithoheterotrophic haloarchae widely represented in hypersaline habitats.</title>
        <authorList>
            <person name="Sorokin D.Y."/>
            <person name="Kublanov I.V."/>
            <person name="Roman P."/>
            <person name="Sinninghe Damste J.S."/>
            <person name="Golyshin P.N."/>
            <person name="Rojo D."/>
            <person name="Ciordia S."/>
            <person name="Mena Md.C."/>
            <person name="Ferrer M."/>
            <person name="Smedile F."/>
            <person name="Messina E."/>
            <person name="La Cono V."/>
            <person name="Yakimov M.M."/>
        </authorList>
    </citation>
    <scope>NUCLEOTIDE SEQUENCE [LARGE SCALE GENOMIC DNA]</scope>
    <source>
        <strain evidence="4">HSR6</strain>
    </source>
</reference>
<sequence>MSRRRLLLVLFVGGMVLVTGCSGTPATDSTPSPTTEAPTTEETQTPTNAAGNGTLSVYVLNVGQGASILAVGPTGETLLVDSGDWRAEGETVLNTLDQLGIERIDYLVTSHPDADHIGGHAEIINHLETEGEGVGVVYDPGITSTSQTYQDYLDAIETHDVTLYKSFAGDTIPLEGATVQILGPPEGYLDNEDRNENSLVLHIAHGGTSVLIPGDAESDGESYLVSEYGEQLNSTVLVPGHHGSASSSTEPFLESVDPRIATITSAYDSQYGHPNEQTLQRLAAQEVRTYWTGTHGTTKLTSNGTHLRVATEYDGPTEPLQLRDGEGTTAGPYSTLTDRFVLDVSSGGESKIIADGGETEPTTTKSESGSTGELAVTTIHADAEGDDRENLNDEYVVFSNTGDSSLDLSGWTVTDEVGTTYTVPEGVTLDPGTDLTLRTGSGDDTESELYWGSESAIWNNGGDTVIVRDDNGSIITEESYNG</sequence>
<gene>
    <name evidence="3" type="ORF">HSR6_1239</name>
</gene>